<name>A0A1C3E7M0_9GAMM</name>
<dbReference type="Pfam" id="PF01323">
    <property type="entry name" value="DSBA"/>
    <property type="match status" value="1"/>
</dbReference>
<dbReference type="STRING" id="1080227.A8L45_22475"/>
<feature type="domain" description="DSBA-like thioredoxin" evidence="1">
    <location>
        <begin position="255"/>
        <end position="437"/>
    </location>
</feature>
<accession>A0A1C3E7M0</accession>
<keyword evidence="3" id="KW-1185">Reference proteome</keyword>
<proteinExistence type="predicted"/>
<evidence type="ECO:0000313" key="3">
    <source>
        <dbReference type="Proteomes" id="UP000094936"/>
    </source>
</evidence>
<comment type="caution">
    <text evidence="2">The sequence shown here is derived from an EMBL/GenBank/DDBJ whole genome shotgun (WGS) entry which is preliminary data.</text>
</comment>
<dbReference type="SUPFAM" id="SSF52833">
    <property type="entry name" value="Thioredoxin-like"/>
    <property type="match status" value="1"/>
</dbReference>
<evidence type="ECO:0000259" key="1">
    <source>
        <dbReference type="Pfam" id="PF01323"/>
    </source>
</evidence>
<dbReference type="Proteomes" id="UP000094936">
    <property type="component" value="Unassembled WGS sequence"/>
</dbReference>
<gene>
    <name evidence="2" type="ORF">A8L45_22475</name>
</gene>
<sequence length="445" mass="51402">MVSLVTPYLAKIFLSQALQKGSWHSVEFFRRAKGRRRTATLFLSIDDPYSYLLLQVLPKLQQRYDFTVEFRTVLNRQSDMFPASLLWDQNAFNDCHFTADLYQLSFPTHPPEKTVELKKEVTAQLLHCELQPGYLDNAQRLFDAYWFDETERLNSIVSPVVQGAVDCYRQHLESNEKLLLQKNHYLSGNLHYGGEWYWGIDRLLYFEQRMNAIGANLTENNKVCFNRANQESALIAVANSRQLENSDQESTSSELEMFWSLRSPYSYLGLVKAKELAERFDISLVIKPVLPMVMRRMQVPTNKKLYIIKDVKREAVEQHTDFGLICDPVGLGVERCYALYNFAQQQGKEIEFAESCARAAWAKGVNLAGGKGLQKIVESLGMSWKDATEHLDDDSWRYWAQDNLLELYQRGQWGVPTFSYGDLTVFGQDKLCRIEAELLVMANNK</sequence>
<dbReference type="InterPro" id="IPR036249">
    <property type="entry name" value="Thioredoxin-like_sf"/>
</dbReference>
<reference evidence="2 3" key="1">
    <citation type="submission" date="2016-05" db="EMBL/GenBank/DDBJ databases">
        <title>Genomic Taxonomy of the Vibrionaceae.</title>
        <authorList>
            <person name="Gomez-Gil B."/>
            <person name="Enciso-Ibarra J."/>
        </authorList>
    </citation>
    <scope>NUCLEOTIDE SEQUENCE [LARGE SCALE GENOMIC DNA]</scope>
    <source>
        <strain evidence="2 3">CAIM 1920</strain>
    </source>
</reference>
<dbReference type="InterPro" id="IPR051924">
    <property type="entry name" value="GST_Kappa/NadH"/>
</dbReference>
<dbReference type="PANTHER" id="PTHR42943:SF2">
    <property type="entry name" value="GLUTATHIONE S-TRANSFERASE KAPPA 1"/>
    <property type="match status" value="1"/>
</dbReference>
<dbReference type="OrthoDB" id="5244108at2"/>
<evidence type="ECO:0000313" key="2">
    <source>
        <dbReference type="EMBL" id="ODA29223.1"/>
    </source>
</evidence>
<dbReference type="EMBL" id="LYBM01000074">
    <property type="protein sequence ID" value="ODA29223.1"/>
    <property type="molecule type" value="Genomic_DNA"/>
</dbReference>
<dbReference type="InterPro" id="IPR001853">
    <property type="entry name" value="DSBA-like_thioredoxin_dom"/>
</dbReference>
<dbReference type="RefSeq" id="WP_068905585.1">
    <property type="nucleotide sequence ID" value="NZ_JBHUIF010000009.1"/>
</dbReference>
<dbReference type="PANTHER" id="PTHR42943">
    <property type="entry name" value="GLUTATHIONE S-TRANSFERASE KAPPA"/>
    <property type="match status" value="1"/>
</dbReference>
<organism evidence="2 3">
    <name type="scientific">Veronia pacifica</name>
    <dbReference type="NCBI Taxonomy" id="1080227"/>
    <lineage>
        <taxon>Bacteria</taxon>
        <taxon>Pseudomonadati</taxon>
        <taxon>Pseudomonadota</taxon>
        <taxon>Gammaproteobacteria</taxon>
        <taxon>Vibrionales</taxon>
        <taxon>Vibrionaceae</taxon>
        <taxon>Veronia</taxon>
    </lineage>
</organism>
<dbReference type="Gene3D" id="3.40.30.10">
    <property type="entry name" value="Glutaredoxin"/>
    <property type="match status" value="2"/>
</dbReference>
<dbReference type="GO" id="GO:0016491">
    <property type="term" value="F:oxidoreductase activity"/>
    <property type="evidence" value="ECO:0007669"/>
    <property type="project" value="InterPro"/>
</dbReference>
<dbReference type="AlphaFoldDB" id="A0A1C3E7M0"/>
<protein>
    <recommendedName>
        <fullName evidence="1">DSBA-like thioredoxin domain-containing protein</fullName>
    </recommendedName>
</protein>